<dbReference type="SUPFAM" id="SSF53756">
    <property type="entry name" value="UDP-Glycosyltransferase/glycogen phosphorylase"/>
    <property type="match status" value="1"/>
</dbReference>
<keyword evidence="2" id="KW-0808">Transferase</keyword>
<dbReference type="Proteomes" id="UP000238426">
    <property type="component" value="Unassembled WGS sequence"/>
</dbReference>
<dbReference type="GO" id="GO:0016757">
    <property type="term" value="F:glycosyltransferase activity"/>
    <property type="evidence" value="ECO:0007669"/>
    <property type="project" value="InterPro"/>
</dbReference>
<evidence type="ECO:0000313" key="2">
    <source>
        <dbReference type="EMBL" id="PSG86545.1"/>
    </source>
</evidence>
<evidence type="ECO:0000259" key="1">
    <source>
        <dbReference type="Pfam" id="PF00534"/>
    </source>
</evidence>
<dbReference type="AlphaFoldDB" id="A0A2T1N5K0"/>
<name>A0A2T1N5K0_9FLAO</name>
<feature type="domain" description="Glycosyl transferase family 1" evidence="1">
    <location>
        <begin position="186"/>
        <end position="351"/>
    </location>
</feature>
<protein>
    <submittedName>
        <fullName evidence="2">Glycosyl transferase</fullName>
    </submittedName>
</protein>
<dbReference type="PANTHER" id="PTHR12526:SF630">
    <property type="entry name" value="GLYCOSYLTRANSFERASE"/>
    <property type="match status" value="1"/>
</dbReference>
<dbReference type="RefSeq" id="WP_106464283.1">
    <property type="nucleotide sequence ID" value="NZ_PXOQ01000015.1"/>
</dbReference>
<reference evidence="2 3" key="1">
    <citation type="submission" date="2018-03" db="EMBL/GenBank/DDBJ databases">
        <title>Mesoflavibacter sp. HG37 and Mesoflavibacter sp. HG96 sp.nov., two marine bacteria isolated from seawater of Western Pacific Ocean.</title>
        <authorList>
            <person name="Cheng H."/>
            <person name="Wu Y.-H."/>
            <person name="Guo L.-L."/>
            <person name="Xu X.-W."/>
        </authorList>
    </citation>
    <scope>NUCLEOTIDE SEQUENCE [LARGE SCALE GENOMIC DNA]</scope>
    <source>
        <strain evidence="2 3">KCTC 32269</strain>
    </source>
</reference>
<dbReference type="InterPro" id="IPR001296">
    <property type="entry name" value="Glyco_trans_1"/>
</dbReference>
<gene>
    <name evidence="2" type="ORF">C7H52_12750</name>
</gene>
<organism evidence="2 3">
    <name type="scientific">Aurantibacter aestuarii</name>
    <dbReference type="NCBI Taxonomy" id="1266046"/>
    <lineage>
        <taxon>Bacteria</taxon>
        <taxon>Pseudomonadati</taxon>
        <taxon>Bacteroidota</taxon>
        <taxon>Flavobacteriia</taxon>
        <taxon>Flavobacteriales</taxon>
        <taxon>Flavobacteriaceae</taxon>
        <taxon>Aurantibacter</taxon>
    </lineage>
</organism>
<sequence length="371" mass="42610">MRFLIISHATHKKESGQLYAYAPYVREMNLWLKYVDSVEVVAPLVNSEIGKIDLAYRHTTLKFTKIPEISLTSVVNMIRSLLVLPFILYRLFGACRRADHIHLRCPGNIGLLGCFVQIFFPNKAKTAKYAGNWDPKARQPRSYRLQKYILSHTALTKNMTVLVYGQWKNQTRNIRSFFTATFKNDEKIAFSTKDYTKKLRFLSIGSLVEGKRPLLSIQIIEALQKKGIDCSLDLFGDGVLRPKLETYISEHDLEDIHIHGNETKETIKSYLETSHFLILASKSEGWPKVLAEAMFYGVIPISTRISCVPFMLGEGGRGILIEPNLGEATQEILNYLKQKNTFEQMSKNGLEWSQHYTLDYFESEIKKLLQN</sequence>
<proteinExistence type="predicted"/>
<dbReference type="Pfam" id="PF00534">
    <property type="entry name" value="Glycos_transf_1"/>
    <property type="match status" value="1"/>
</dbReference>
<dbReference type="OrthoDB" id="1395864at2"/>
<dbReference type="Gene3D" id="3.40.50.2000">
    <property type="entry name" value="Glycogen Phosphorylase B"/>
    <property type="match status" value="1"/>
</dbReference>
<dbReference type="EMBL" id="PXOQ01000015">
    <property type="protein sequence ID" value="PSG86545.1"/>
    <property type="molecule type" value="Genomic_DNA"/>
</dbReference>
<evidence type="ECO:0000313" key="3">
    <source>
        <dbReference type="Proteomes" id="UP000238426"/>
    </source>
</evidence>
<comment type="caution">
    <text evidence="2">The sequence shown here is derived from an EMBL/GenBank/DDBJ whole genome shotgun (WGS) entry which is preliminary data.</text>
</comment>
<accession>A0A2T1N5K0</accession>
<dbReference type="PANTHER" id="PTHR12526">
    <property type="entry name" value="GLYCOSYLTRANSFERASE"/>
    <property type="match status" value="1"/>
</dbReference>
<keyword evidence="3" id="KW-1185">Reference proteome</keyword>